<proteinExistence type="predicted"/>
<dbReference type="AlphaFoldDB" id="A0A2L2T6U8"/>
<reference evidence="2" key="1">
    <citation type="submission" date="2014-10" db="EMBL/GenBank/DDBJ databases">
        <authorList>
            <person name="King R."/>
        </authorList>
    </citation>
    <scope>NUCLEOTIDE SEQUENCE [LARGE SCALE GENOMIC DNA]</scope>
    <source>
        <strain evidence="2">A3/5</strain>
    </source>
</reference>
<organism evidence="1 2">
    <name type="scientific">Fusarium venenatum</name>
    <dbReference type="NCBI Taxonomy" id="56646"/>
    <lineage>
        <taxon>Eukaryota</taxon>
        <taxon>Fungi</taxon>
        <taxon>Dikarya</taxon>
        <taxon>Ascomycota</taxon>
        <taxon>Pezizomycotina</taxon>
        <taxon>Sordariomycetes</taxon>
        <taxon>Hypocreomycetidae</taxon>
        <taxon>Hypocreales</taxon>
        <taxon>Nectriaceae</taxon>
        <taxon>Fusarium</taxon>
    </lineage>
</organism>
<protein>
    <submittedName>
        <fullName evidence="1">Uncharacterized protein</fullName>
    </submittedName>
</protein>
<keyword evidence="2" id="KW-1185">Reference proteome</keyword>
<evidence type="ECO:0000313" key="1">
    <source>
        <dbReference type="EMBL" id="CEI66564.1"/>
    </source>
</evidence>
<dbReference type="EMBL" id="LN649229">
    <property type="protein sequence ID" value="CEI66564.1"/>
    <property type="molecule type" value="Genomic_DNA"/>
</dbReference>
<name>A0A2L2T6U8_9HYPO</name>
<dbReference type="Proteomes" id="UP000245910">
    <property type="component" value="Chromosome I"/>
</dbReference>
<sequence>MNMYWSDWVSYNLPASVEAQDLQALHIRILEPDIPKEESTSFDPDSK</sequence>
<evidence type="ECO:0000313" key="2">
    <source>
        <dbReference type="Proteomes" id="UP000245910"/>
    </source>
</evidence>
<accession>A0A2L2T6U8</accession>